<gene>
    <name evidence="1" type="ORF">L6452_05116</name>
</gene>
<sequence>MKSQEKQRKIIFVYNHFQDKYNKTKLQITSVDRIQSSFFMDMKYSDFMVTREDGQKYYFSEADFPRLEPRDLLFLLRDLKTRTNRPREVVDALETVKRYMKCAMKLSSIVPVFTVLKLPEFGMTYVSNKGVMRFIRLSQIARFCDGTLMLLKDKLKRDVDKDEKGFNFWILNTSLLFLKQWALLKTDWSTERK</sequence>
<accession>A0ACB9EFH3</accession>
<reference evidence="2" key="1">
    <citation type="journal article" date="2022" name="Mol. Ecol. Resour.">
        <title>The genomes of chicory, endive, great burdock and yacon provide insights into Asteraceae palaeo-polyploidization history and plant inulin production.</title>
        <authorList>
            <person name="Fan W."/>
            <person name="Wang S."/>
            <person name="Wang H."/>
            <person name="Wang A."/>
            <person name="Jiang F."/>
            <person name="Liu H."/>
            <person name="Zhao H."/>
            <person name="Xu D."/>
            <person name="Zhang Y."/>
        </authorList>
    </citation>
    <scope>NUCLEOTIDE SEQUENCE [LARGE SCALE GENOMIC DNA]</scope>
    <source>
        <strain evidence="2">cv. Niubang</strain>
    </source>
</reference>
<keyword evidence="2" id="KW-1185">Reference proteome</keyword>
<evidence type="ECO:0000313" key="1">
    <source>
        <dbReference type="EMBL" id="KAI3757575.1"/>
    </source>
</evidence>
<dbReference type="EMBL" id="CM042048">
    <property type="protein sequence ID" value="KAI3757575.1"/>
    <property type="molecule type" value="Genomic_DNA"/>
</dbReference>
<organism evidence="1 2">
    <name type="scientific">Arctium lappa</name>
    <name type="common">Greater burdock</name>
    <name type="synonym">Lappa major</name>
    <dbReference type="NCBI Taxonomy" id="4217"/>
    <lineage>
        <taxon>Eukaryota</taxon>
        <taxon>Viridiplantae</taxon>
        <taxon>Streptophyta</taxon>
        <taxon>Embryophyta</taxon>
        <taxon>Tracheophyta</taxon>
        <taxon>Spermatophyta</taxon>
        <taxon>Magnoliopsida</taxon>
        <taxon>eudicotyledons</taxon>
        <taxon>Gunneridae</taxon>
        <taxon>Pentapetalae</taxon>
        <taxon>asterids</taxon>
        <taxon>campanulids</taxon>
        <taxon>Asterales</taxon>
        <taxon>Asteraceae</taxon>
        <taxon>Carduoideae</taxon>
        <taxon>Cardueae</taxon>
        <taxon>Arctiinae</taxon>
        <taxon>Arctium</taxon>
    </lineage>
</organism>
<reference evidence="1 2" key="2">
    <citation type="journal article" date="2022" name="Mol. Ecol. Resour.">
        <title>The genomes of chicory, endive, great burdock and yacon provide insights into Asteraceae paleo-polyploidization history and plant inulin production.</title>
        <authorList>
            <person name="Fan W."/>
            <person name="Wang S."/>
            <person name="Wang H."/>
            <person name="Wang A."/>
            <person name="Jiang F."/>
            <person name="Liu H."/>
            <person name="Zhao H."/>
            <person name="Xu D."/>
            <person name="Zhang Y."/>
        </authorList>
    </citation>
    <scope>NUCLEOTIDE SEQUENCE [LARGE SCALE GENOMIC DNA]</scope>
    <source>
        <strain evidence="2">cv. Niubang</strain>
    </source>
</reference>
<proteinExistence type="predicted"/>
<dbReference type="Proteomes" id="UP001055879">
    <property type="component" value="Linkage Group LG02"/>
</dbReference>
<comment type="caution">
    <text evidence="1">The sequence shown here is derived from an EMBL/GenBank/DDBJ whole genome shotgun (WGS) entry which is preliminary data.</text>
</comment>
<name>A0ACB9EFH3_ARCLA</name>
<protein>
    <submittedName>
        <fullName evidence="1">Uncharacterized protein</fullName>
    </submittedName>
</protein>
<evidence type="ECO:0000313" key="2">
    <source>
        <dbReference type="Proteomes" id="UP001055879"/>
    </source>
</evidence>